<dbReference type="Proteomes" id="UP000247811">
    <property type="component" value="Unassembled WGS sequence"/>
</dbReference>
<proteinExistence type="predicted"/>
<evidence type="ECO:0000313" key="3">
    <source>
        <dbReference type="Proteomes" id="UP000247811"/>
    </source>
</evidence>
<comment type="caution">
    <text evidence="2">The sequence shown here is derived from an EMBL/GenBank/DDBJ whole genome shotgun (WGS) entry which is preliminary data.</text>
</comment>
<evidence type="ECO:0000313" key="2">
    <source>
        <dbReference type="EMBL" id="PXW99281.1"/>
    </source>
</evidence>
<dbReference type="SUPFAM" id="SSF101386">
    <property type="entry name" value="all-alpha NTP pyrophosphatases"/>
    <property type="match status" value="1"/>
</dbReference>
<feature type="compositionally biased region" description="Polar residues" evidence="1">
    <location>
        <begin position="1"/>
        <end position="10"/>
    </location>
</feature>
<keyword evidence="3" id="KW-1185">Reference proteome</keyword>
<feature type="compositionally biased region" description="Low complexity" evidence="1">
    <location>
        <begin position="24"/>
        <end position="34"/>
    </location>
</feature>
<dbReference type="EMBL" id="QJJS01000001">
    <property type="protein sequence ID" value="PXW99281.1"/>
    <property type="molecule type" value="Genomic_DNA"/>
</dbReference>
<protein>
    <submittedName>
        <fullName evidence="2">NTP pyrophosphatase (Non-canonical NTP hydrolase)</fullName>
    </submittedName>
</protein>
<reference evidence="2 3" key="1">
    <citation type="submission" date="2018-05" db="EMBL/GenBank/DDBJ databases">
        <title>Genomic Encyclopedia of Type Strains, Phase IV (KMG-IV): sequencing the most valuable type-strain genomes for metagenomic binning, comparative biology and taxonomic classification.</title>
        <authorList>
            <person name="Goeker M."/>
        </authorList>
    </citation>
    <scope>NUCLEOTIDE SEQUENCE [LARGE SCALE GENOMIC DNA]</scope>
    <source>
        <strain evidence="2 3">DSM 566</strain>
    </source>
</reference>
<dbReference type="PANTHER" id="PTHR46523">
    <property type="entry name" value="DCTP PYROPHOSPHATASE 1"/>
    <property type="match status" value="1"/>
</dbReference>
<sequence length="160" mass="17176">MIPSKTQSVSDCPETGFVPASEETPACAPVTAAPPRSTPAGGVLDIGALQARLRRFADERDWAPYQTPKNLAMAMVVEAAELVEIFQWMTPEASTRIAEQPEVQQHLGEEIADVLLYLVQIADHSGIDIGAAVHRKIGMNAIKHPPLRRAEAGADQPSAT</sequence>
<dbReference type="Gene3D" id="1.10.287.1080">
    <property type="entry name" value="MazG-like"/>
    <property type="match status" value="1"/>
</dbReference>
<evidence type="ECO:0000256" key="1">
    <source>
        <dbReference type="SAM" id="MobiDB-lite"/>
    </source>
</evidence>
<dbReference type="CDD" id="cd11537">
    <property type="entry name" value="NTP-PPase_RS21-C6_like"/>
    <property type="match status" value="1"/>
</dbReference>
<gene>
    <name evidence="2" type="ORF">C7444_101110</name>
</gene>
<dbReference type="InterPro" id="IPR025984">
    <property type="entry name" value="DCTPP"/>
</dbReference>
<dbReference type="AlphaFoldDB" id="A0A318H6E2"/>
<organism evidence="2 3">
    <name type="scientific">Sphaerotilus hippei</name>
    <dbReference type="NCBI Taxonomy" id="744406"/>
    <lineage>
        <taxon>Bacteria</taxon>
        <taxon>Pseudomonadati</taxon>
        <taxon>Pseudomonadota</taxon>
        <taxon>Betaproteobacteria</taxon>
        <taxon>Burkholderiales</taxon>
        <taxon>Sphaerotilaceae</taxon>
        <taxon>Sphaerotilus</taxon>
    </lineage>
</organism>
<dbReference type="InterPro" id="IPR052555">
    <property type="entry name" value="dCTP_Pyrophosphatase"/>
</dbReference>
<dbReference type="GO" id="GO:0009143">
    <property type="term" value="P:nucleoside triphosphate catabolic process"/>
    <property type="evidence" value="ECO:0007669"/>
    <property type="project" value="InterPro"/>
</dbReference>
<name>A0A318H6E2_9BURK</name>
<dbReference type="GO" id="GO:0047429">
    <property type="term" value="F:nucleoside triphosphate diphosphatase activity"/>
    <property type="evidence" value="ECO:0007669"/>
    <property type="project" value="InterPro"/>
</dbReference>
<dbReference type="PANTHER" id="PTHR46523:SF1">
    <property type="entry name" value="DCTP PYROPHOSPHATASE 1"/>
    <property type="match status" value="1"/>
</dbReference>
<dbReference type="Pfam" id="PF12643">
    <property type="entry name" value="MazG-like"/>
    <property type="match status" value="1"/>
</dbReference>
<feature type="region of interest" description="Disordered" evidence="1">
    <location>
        <begin position="1"/>
        <end position="34"/>
    </location>
</feature>
<accession>A0A318H6E2</accession>
<keyword evidence="2" id="KW-0378">Hydrolase</keyword>